<dbReference type="WBParaSite" id="nRc.2.0.1.t44652-RA">
    <property type="protein sequence ID" value="nRc.2.0.1.t44652-RA"/>
    <property type="gene ID" value="nRc.2.0.1.g44652"/>
</dbReference>
<name>A0A915L2D9_ROMCU</name>
<reference evidence="2" key="1">
    <citation type="submission" date="2022-11" db="UniProtKB">
        <authorList>
            <consortium name="WormBaseParasite"/>
        </authorList>
    </citation>
    <scope>IDENTIFICATION</scope>
</reference>
<dbReference type="AlphaFoldDB" id="A0A915L2D9"/>
<keyword evidence="1" id="KW-1185">Reference proteome</keyword>
<evidence type="ECO:0000313" key="1">
    <source>
        <dbReference type="Proteomes" id="UP000887565"/>
    </source>
</evidence>
<organism evidence="1 2">
    <name type="scientific">Romanomermis culicivorax</name>
    <name type="common">Nematode worm</name>
    <dbReference type="NCBI Taxonomy" id="13658"/>
    <lineage>
        <taxon>Eukaryota</taxon>
        <taxon>Metazoa</taxon>
        <taxon>Ecdysozoa</taxon>
        <taxon>Nematoda</taxon>
        <taxon>Enoplea</taxon>
        <taxon>Dorylaimia</taxon>
        <taxon>Mermithida</taxon>
        <taxon>Mermithoidea</taxon>
        <taxon>Mermithidae</taxon>
        <taxon>Romanomermis</taxon>
    </lineage>
</organism>
<evidence type="ECO:0000313" key="2">
    <source>
        <dbReference type="WBParaSite" id="nRc.2.0.1.t44652-RA"/>
    </source>
</evidence>
<accession>A0A915L2D9</accession>
<proteinExistence type="predicted"/>
<protein>
    <submittedName>
        <fullName evidence="2">Uncharacterized protein</fullName>
    </submittedName>
</protein>
<dbReference type="Proteomes" id="UP000887565">
    <property type="component" value="Unplaced"/>
</dbReference>
<sequence length="172" mass="19692">MMPAPTSICGQQSRRSYFLKAASMTFLSEKITAQMSCHGDDIQINAYFEKLIPAVKAMAERSINDKRVLIDFKRPIGFTPDPSYKYDEMSCSTSSNAASKVSMENQQTPTTSQTPREFEKLRFYCKTRECWSKKRKTYLQCSSCELPICKQCLKNGDLSKKLCRKCSRMLNV</sequence>